<evidence type="ECO:0000313" key="2">
    <source>
        <dbReference type="Proteomes" id="UP001163046"/>
    </source>
</evidence>
<proteinExistence type="predicted"/>
<dbReference type="EMBL" id="MU827819">
    <property type="protein sequence ID" value="KAJ7322793.1"/>
    <property type="molecule type" value="Genomic_DNA"/>
</dbReference>
<name>A0A9W9Y883_9CNID</name>
<keyword evidence="2" id="KW-1185">Reference proteome</keyword>
<dbReference type="Proteomes" id="UP001163046">
    <property type="component" value="Unassembled WGS sequence"/>
</dbReference>
<comment type="caution">
    <text evidence="1">The sequence shown here is derived from an EMBL/GenBank/DDBJ whole genome shotgun (WGS) entry which is preliminary data.</text>
</comment>
<reference evidence="1" key="1">
    <citation type="submission" date="2023-01" db="EMBL/GenBank/DDBJ databases">
        <title>Genome assembly of the deep-sea coral Lophelia pertusa.</title>
        <authorList>
            <person name="Herrera S."/>
            <person name="Cordes E."/>
        </authorList>
    </citation>
    <scope>NUCLEOTIDE SEQUENCE</scope>
    <source>
        <strain evidence="1">USNM1676648</strain>
        <tissue evidence="1">Polyp</tissue>
    </source>
</reference>
<gene>
    <name evidence="1" type="ORF">OS493_032978</name>
</gene>
<sequence length="89" mass="9974">MSRRESFTGNVRIVRSVFLTWLYSTPPIPAEVWSSQIAGLRGAKCCGAQRGGLIITNICELIQAKTYTMGTGFDLAMSPERRRNYSTRQ</sequence>
<dbReference type="AlphaFoldDB" id="A0A9W9Y883"/>
<protein>
    <submittedName>
        <fullName evidence="1">Uncharacterized protein</fullName>
    </submittedName>
</protein>
<organism evidence="1 2">
    <name type="scientific">Desmophyllum pertusum</name>
    <dbReference type="NCBI Taxonomy" id="174260"/>
    <lineage>
        <taxon>Eukaryota</taxon>
        <taxon>Metazoa</taxon>
        <taxon>Cnidaria</taxon>
        <taxon>Anthozoa</taxon>
        <taxon>Hexacorallia</taxon>
        <taxon>Scleractinia</taxon>
        <taxon>Caryophylliina</taxon>
        <taxon>Caryophylliidae</taxon>
        <taxon>Desmophyllum</taxon>
    </lineage>
</organism>
<accession>A0A9W9Y883</accession>
<evidence type="ECO:0000313" key="1">
    <source>
        <dbReference type="EMBL" id="KAJ7322793.1"/>
    </source>
</evidence>